<gene>
    <name evidence="5" type="primary">argE_3</name>
    <name evidence="5" type="ORF">R77591_02714</name>
</gene>
<dbReference type="InterPro" id="IPR010169">
    <property type="entry name" value="AcOrn-deacetyl"/>
</dbReference>
<dbReference type="PANTHER" id="PTHR43808:SF31">
    <property type="entry name" value="N-ACETYL-L-CITRULLINE DEACETYLASE"/>
    <property type="match status" value="1"/>
</dbReference>
<accession>A0AAD2AU57</accession>
<evidence type="ECO:0000313" key="6">
    <source>
        <dbReference type="Proteomes" id="UP001190002"/>
    </source>
</evidence>
<dbReference type="CDD" id="cd03894">
    <property type="entry name" value="M20_ArgE"/>
    <property type="match status" value="1"/>
</dbReference>
<dbReference type="NCBIfam" id="NF005710">
    <property type="entry name" value="PRK07522.1"/>
    <property type="match status" value="1"/>
</dbReference>
<name>A0AAD2AU57_9RALS</name>
<dbReference type="GO" id="GO:0046872">
    <property type="term" value="F:metal ion binding"/>
    <property type="evidence" value="ECO:0007669"/>
    <property type="project" value="UniProtKB-KW"/>
</dbReference>
<dbReference type="InterPro" id="IPR002933">
    <property type="entry name" value="Peptidase_M20"/>
</dbReference>
<proteinExistence type="predicted"/>
<sequence>MNDLEFAMSVHTISAPPSDEVLQLIRTLVAFDTVSRHSNLGLIEWVRDRLRAQGAECRLTYDATGGKANLFATLSPGRKPGLVLSGHTDVVPVDGQAWDTDPFDAQIRDGRMYGRGTADMKGFIAVALAHVPAFMAAEGDASFHLSLSYDEEIGCVGVRSLLRDLEANGIQPAGCIVGEPTSMRAIVAHKGKRAYRCCVRGKEAHSALTPQGVNAIEFAALLIAHIRTLAARLAAEEARDTDFVVPHTTLNTGTIHGGIASNVVPRDCEFTFDFRYLPGTDPDWLFSEIERYAQHTLLPQMREIAQDADIRFAMEANTPGLSIAPTHELVALAQALADSRGVVGKVDYGTEAGLFSRAGIPTVVCGPGNIEQAHKPNEYIELAQIAQCEAFMRRLAHQQPQPQPA</sequence>
<keyword evidence="1" id="KW-0479">Metal-binding</keyword>
<dbReference type="EMBL" id="CATVXE010000011">
    <property type="protein sequence ID" value="CAJ0685470.1"/>
    <property type="molecule type" value="Genomic_DNA"/>
</dbReference>
<dbReference type="Gene3D" id="3.30.70.360">
    <property type="match status" value="1"/>
</dbReference>
<dbReference type="SUPFAM" id="SSF55031">
    <property type="entry name" value="Bacterial exopeptidase dimerisation domain"/>
    <property type="match status" value="1"/>
</dbReference>
<organism evidence="5 6">
    <name type="scientific">Ralstonia mannitolilytica</name>
    <dbReference type="NCBI Taxonomy" id="105219"/>
    <lineage>
        <taxon>Bacteria</taxon>
        <taxon>Pseudomonadati</taxon>
        <taxon>Pseudomonadota</taxon>
        <taxon>Betaproteobacteria</taxon>
        <taxon>Burkholderiales</taxon>
        <taxon>Burkholderiaceae</taxon>
        <taxon>Ralstonia</taxon>
    </lineage>
</organism>
<dbReference type="AlphaFoldDB" id="A0AAD2AU57"/>
<dbReference type="InterPro" id="IPR050072">
    <property type="entry name" value="Peptidase_M20A"/>
</dbReference>
<dbReference type="InterPro" id="IPR011650">
    <property type="entry name" value="Peptidase_M20_dimer"/>
</dbReference>
<dbReference type="Proteomes" id="UP001190002">
    <property type="component" value="Unassembled WGS sequence"/>
</dbReference>
<dbReference type="GO" id="GO:0006526">
    <property type="term" value="P:L-arginine biosynthetic process"/>
    <property type="evidence" value="ECO:0007669"/>
    <property type="project" value="InterPro"/>
</dbReference>
<dbReference type="Pfam" id="PF01546">
    <property type="entry name" value="Peptidase_M20"/>
    <property type="match status" value="1"/>
</dbReference>
<evidence type="ECO:0000313" key="5">
    <source>
        <dbReference type="EMBL" id="CAJ0685470.1"/>
    </source>
</evidence>
<dbReference type="NCBIfam" id="TIGR01892">
    <property type="entry name" value="AcOrn-deacetyl"/>
    <property type="match status" value="1"/>
</dbReference>
<evidence type="ECO:0000256" key="2">
    <source>
        <dbReference type="ARBA" id="ARBA00022801"/>
    </source>
</evidence>
<evidence type="ECO:0000256" key="1">
    <source>
        <dbReference type="ARBA" id="ARBA00022723"/>
    </source>
</evidence>
<dbReference type="Pfam" id="PF07687">
    <property type="entry name" value="M20_dimer"/>
    <property type="match status" value="1"/>
</dbReference>
<feature type="domain" description="Peptidase M20 dimerisation" evidence="4">
    <location>
        <begin position="187"/>
        <end position="297"/>
    </location>
</feature>
<dbReference type="SUPFAM" id="SSF53187">
    <property type="entry name" value="Zn-dependent exopeptidases"/>
    <property type="match status" value="1"/>
</dbReference>
<dbReference type="PANTHER" id="PTHR43808">
    <property type="entry name" value="ACETYLORNITHINE DEACETYLASE"/>
    <property type="match status" value="1"/>
</dbReference>
<evidence type="ECO:0000256" key="3">
    <source>
        <dbReference type="ARBA" id="ARBA00023285"/>
    </source>
</evidence>
<keyword evidence="3" id="KW-0170">Cobalt</keyword>
<reference evidence="5" key="1">
    <citation type="submission" date="2023-07" db="EMBL/GenBank/DDBJ databases">
        <authorList>
            <person name="Peeters C."/>
        </authorList>
    </citation>
    <scope>NUCLEOTIDE SEQUENCE</scope>
    <source>
        <strain evidence="5">R-77591</strain>
    </source>
</reference>
<dbReference type="GO" id="GO:0008777">
    <property type="term" value="F:acetylornithine deacetylase activity"/>
    <property type="evidence" value="ECO:0007669"/>
    <property type="project" value="UniProtKB-EC"/>
</dbReference>
<dbReference type="Gene3D" id="3.40.630.10">
    <property type="entry name" value="Zn peptidases"/>
    <property type="match status" value="1"/>
</dbReference>
<keyword evidence="2 5" id="KW-0378">Hydrolase</keyword>
<evidence type="ECO:0000259" key="4">
    <source>
        <dbReference type="Pfam" id="PF07687"/>
    </source>
</evidence>
<dbReference type="InterPro" id="IPR036264">
    <property type="entry name" value="Bact_exopeptidase_dim_dom"/>
</dbReference>
<comment type="caution">
    <text evidence="5">The sequence shown here is derived from an EMBL/GenBank/DDBJ whole genome shotgun (WGS) entry which is preliminary data.</text>
</comment>
<protein>
    <submittedName>
        <fullName evidence="5">Acetylornithine deacetylase</fullName>
        <ecNumber evidence="5">3.5.1.16</ecNumber>
    </submittedName>
</protein>
<dbReference type="EC" id="3.5.1.16" evidence="5"/>